<name>A0A915DC98_9BILA</name>
<dbReference type="InterPro" id="IPR049012">
    <property type="entry name" value="Mutator_transp_dom"/>
</dbReference>
<dbReference type="WBParaSite" id="jg18355">
    <property type="protein sequence ID" value="jg18355"/>
    <property type="gene ID" value="jg18355"/>
</dbReference>
<dbReference type="Pfam" id="PF20700">
    <property type="entry name" value="Mutator"/>
    <property type="match status" value="1"/>
</dbReference>
<keyword evidence="3" id="KW-1185">Reference proteome</keyword>
<dbReference type="Proteomes" id="UP000887574">
    <property type="component" value="Unplaced"/>
</dbReference>
<organism evidence="3 4">
    <name type="scientific">Ditylenchus dipsaci</name>
    <dbReference type="NCBI Taxonomy" id="166011"/>
    <lineage>
        <taxon>Eukaryota</taxon>
        <taxon>Metazoa</taxon>
        <taxon>Ecdysozoa</taxon>
        <taxon>Nematoda</taxon>
        <taxon>Chromadorea</taxon>
        <taxon>Rhabditida</taxon>
        <taxon>Tylenchina</taxon>
        <taxon>Tylenchomorpha</taxon>
        <taxon>Sphaerularioidea</taxon>
        <taxon>Anguinidae</taxon>
        <taxon>Anguininae</taxon>
        <taxon>Ditylenchus</taxon>
    </lineage>
</organism>
<dbReference type="AlphaFoldDB" id="A0A915DC98"/>
<evidence type="ECO:0000256" key="1">
    <source>
        <dbReference type="SAM" id="MobiDB-lite"/>
    </source>
</evidence>
<accession>A0A915DC98</accession>
<evidence type="ECO:0000313" key="4">
    <source>
        <dbReference type="WBParaSite" id="jg18355"/>
    </source>
</evidence>
<feature type="domain" description="Mutator-like transposase" evidence="2">
    <location>
        <begin position="26"/>
        <end position="213"/>
    </location>
</feature>
<protein>
    <submittedName>
        <fullName evidence="4">Transposase</fullName>
    </submittedName>
</protein>
<feature type="region of interest" description="Disordered" evidence="1">
    <location>
        <begin position="502"/>
        <end position="522"/>
    </location>
</feature>
<proteinExistence type="predicted"/>
<sequence>MNNAFEPMEIDNSAEDGEDGPVDFEYCVVSRKQLEELLQRCVKCDRRPKNIGKQRRESGETVPKRTISFTAKGSCITAGWYCPCNKSGKKKLHFSMQPFIEGTRTREGNLAIVAAMITTPIDYSSMLYFCKALRMPMFTEQSFHQLNRHYVNPVVMEHYAVMKQEVFTHVTMPLEIAMDGQYDSVGYSAELECETAMDVKTGLVLTFTISHKSEVEGISNRMEKLGAQKVIDELVENYEIDSATTDKHAGVIKMLGEKGIQTRFDLWHLLRLLGGSIRKTGKRLSDEDRKTLRMLARRLFSHIWHVIDLVAEDHPAHFVELVYAFFSHVIGFHRWNVNVKLLDLVPAEPSTKFSRIAEIKRLKFEIVTTCPHDELDNFATPPVPVNSPPLQLLLELLGKNAFISDIRKVYSKCATSALESFHSIRIRYCPKRKFFALRGLTVKTMLATMHWNTTRLAERKAVTMYESFSKARGRNRLVTRKEVAEQGWKRKIVEKAVDRKLQYGPGAPDEDDVEQEEEEYDFNEDELVGQLQALMLTDNEEEVDEEEVEEMDR</sequence>
<feature type="compositionally biased region" description="Acidic residues" evidence="1">
    <location>
        <begin position="508"/>
        <end position="522"/>
    </location>
</feature>
<dbReference type="PANTHER" id="PTHR31751:SF42">
    <property type="entry name" value="PROTEIN CBG10204"/>
    <property type="match status" value="1"/>
</dbReference>
<reference evidence="4" key="1">
    <citation type="submission" date="2022-11" db="UniProtKB">
        <authorList>
            <consortium name="WormBaseParasite"/>
        </authorList>
    </citation>
    <scope>IDENTIFICATION</scope>
</reference>
<dbReference type="PANTHER" id="PTHR31751">
    <property type="entry name" value="SI:CH211-108C17.2-RELATED-RELATED"/>
    <property type="match status" value="1"/>
</dbReference>
<evidence type="ECO:0000259" key="2">
    <source>
        <dbReference type="Pfam" id="PF20700"/>
    </source>
</evidence>
<evidence type="ECO:0000313" key="3">
    <source>
        <dbReference type="Proteomes" id="UP000887574"/>
    </source>
</evidence>